<dbReference type="InterPro" id="IPR004119">
    <property type="entry name" value="EcKL"/>
</dbReference>
<reference evidence="2 3" key="1">
    <citation type="submission" date="2015-07" db="EMBL/GenBank/DDBJ databases">
        <title>The genome of Dufourea novaeangliae.</title>
        <authorList>
            <person name="Pan H."/>
            <person name="Kapheim K."/>
        </authorList>
    </citation>
    <scope>NUCLEOTIDE SEQUENCE [LARGE SCALE GENOMIC DNA]</scope>
    <source>
        <strain evidence="2">0120121106</strain>
        <tissue evidence="2">Whole body</tissue>
    </source>
</reference>
<accession>A0A154P6P3</accession>
<name>A0A154P6P3_DUFNO</name>
<dbReference type="SUPFAM" id="SSF56112">
    <property type="entry name" value="Protein kinase-like (PK-like)"/>
    <property type="match status" value="1"/>
</dbReference>
<dbReference type="PANTHER" id="PTHR11012:SF56">
    <property type="entry name" value="CHK KINASE-LIKE DOMAIN-CONTAINING PROTEIN-RELATED"/>
    <property type="match status" value="1"/>
</dbReference>
<dbReference type="AlphaFoldDB" id="A0A154P6P3"/>
<organism evidence="2 3">
    <name type="scientific">Dufourea novaeangliae</name>
    <name type="common">Sweat bee</name>
    <dbReference type="NCBI Taxonomy" id="178035"/>
    <lineage>
        <taxon>Eukaryota</taxon>
        <taxon>Metazoa</taxon>
        <taxon>Ecdysozoa</taxon>
        <taxon>Arthropoda</taxon>
        <taxon>Hexapoda</taxon>
        <taxon>Insecta</taxon>
        <taxon>Pterygota</taxon>
        <taxon>Neoptera</taxon>
        <taxon>Endopterygota</taxon>
        <taxon>Hymenoptera</taxon>
        <taxon>Apocrita</taxon>
        <taxon>Aculeata</taxon>
        <taxon>Apoidea</taxon>
        <taxon>Anthophila</taxon>
        <taxon>Halictidae</taxon>
        <taxon>Rophitinae</taxon>
        <taxon>Dufourea</taxon>
    </lineage>
</organism>
<dbReference type="Gene3D" id="3.90.1200.10">
    <property type="match status" value="1"/>
</dbReference>
<dbReference type="EMBL" id="KQ434813">
    <property type="protein sequence ID" value="KZC06800.1"/>
    <property type="molecule type" value="Genomic_DNA"/>
</dbReference>
<keyword evidence="3" id="KW-1185">Reference proteome</keyword>
<evidence type="ECO:0000313" key="2">
    <source>
        <dbReference type="EMBL" id="KZC06800.1"/>
    </source>
</evidence>
<dbReference type="InterPro" id="IPR015897">
    <property type="entry name" value="CHK_kinase-like"/>
</dbReference>
<evidence type="ECO:0000259" key="1">
    <source>
        <dbReference type="SMART" id="SM00587"/>
    </source>
</evidence>
<protein>
    <recommendedName>
        <fullName evidence="1">CHK kinase-like domain-containing protein</fullName>
    </recommendedName>
</protein>
<dbReference type="OrthoDB" id="411145at2759"/>
<gene>
    <name evidence="2" type="ORF">WN55_07934</name>
</gene>
<dbReference type="Pfam" id="PF02958">
    <property type="entry name" value="EcKL"/>
    <property type="match status" value="1"/>
</dbReference>
<sequence>MEVKSLRIEQHMLEEAVQQQLSTGTIKILNITSRCISARGFNFLSDLFKVSVKYRVASKNEHSKLERSTDLIIKLEPFKEFAREIVQQQDLFQIELKVLRDVLPKIADLVDHPIGPCLWYSCDNPYVFIMEDLNKQGFVMKCRQKALSFEQCCLVIQTIAKFHAGSVAVHERNPGILESFENGGIVSKKCPQNCFRMMQVSLLRIGDQLKNWTDVESCAKAAPKIIKLAESIGTKCINVYKYDSDEFCVLNHGDCWINNVMFKDTEQGKSVDVRLVDYQMSVYSSPAIDLLYFLNICPEFSVKYDNDDYFLELYLSTLKETMKSIGCKTKPPTMKELKEAIHKRRVYAVFAGVVLYLRMMANKEDIEDFTEVVKNCGGETKMDVFRNPDAVKLAKKMIPVMNERGYFD</sequence>
<dbReference type="OMA" id="HYILMED"/>
<feature type="domain" description="CHK kinase-like" evidence="1">
    <location>
        <begin position="128"/>
        <end position="324"/>
    </location>
</feature>
<dbReference type="InterPro" id="IPR011009">
    <property type="entry name" value="Kinase-like_dom_sf"/>
</dbReference>
<proteinExistence type="predicted"/>
<dbReference type="PANTHER" id="PTHR11012">
    <property type="entry name" value="PROTEIN KINASE-LIKE DOMAIN-CONTAINING"/>
    <property type="match status" value="1"/>
</dbReference>
<dbReference type="SMART" id="SM00587">
    <property type="entry name" value="CHK"/>
    <property type="match status" value="1"/>
</dbReference>
<evidence type="ECO:0000313" key="3">
    <source>
        <dbReference type="Proteomes" id="UP000076502"/>
    </source>
</evidence>
<dbReference type="Proteomes" id="UP000076502">
    <property type="component" value="Unassembled WGS sequence"/>
</dbReference>